<accession>A0A0V8QD71</accession>
<dbReference type="InterPro" id="IPR006076">
    <property type="entry name" value="FAD-dep_OxRdtase"/>
</dbReference>
<dbReference type="RefSeq" id="WP_058353238.1">
    <property type="nucleotide sequence ID" value="NZ_CABMMD010000168.1"/>
</dbReference>
<dbReference type="SUPFAM" id="SSF51905">
    <property type="entry name" value="FAD/NAD(P)-binding domain"/>
    <property type="match status" value="1"/>
</dbReference>
<proteinExistence type="predicted"/>
<evidence type="ECO:0000313" key="8">
    <source>
        <dbReference type="Proteomes" id="UP000054874"/>
    </source>
</evidence>
<keyword evidence="4" id="KW-0411">Iron-sulfur</keyword>
<feature type="transmembrane region" description="Helical" evidence="5">
    <location>
        <begin position="21"/>
        <end position="42"/>
    </location>
</feature>
<keyword evidence="5" id="KW-1133">Transmembrane helix</keyword>
<dbReference type="GO" id="GO:0005737">
    <property type="term" value="C:cytoplasm"/>
    <property type="evidence" value="ECO:0007669"/>
    <property type="project" value="TreeGrafter"/>
</dbReference>
<dbReference type="PROSITE" id="PS51296">
    <property type="entry name" value="RIESKE"/>
    <property type="match status" value="1"/>
</dbReference>
<evidence type="ECO:0000256" key="4">
    <source>
        <dbReference type="ARBA" id="ARBA00023014"/>
    </source>
</evidence>
<gene>
    <name evidence="7" type="ORF">ASU35_12515</name>
</gene>
<dbReference type="InterPro" id="IPR036188">
    <property type="entry name" value="FAD/NAD-bd_sf"/>
</dbReference>
<keyword evidence="3" id="KW-0408">Iron</keyword>
<dbReference type="GO" id="GO:0016705">
    <property type="term" value="F:oxidoreductase activity, acting on paired donors, with incorporation or reduction of molecular oxygen"/>
    <property type="evidence" value="ECO:0007669"/>
    <property type="project" value="UniProtKB-ARBA"/>
</dbReference>
<dbReference type="PANTHER" id="PTHR13847:SF274">
    <property type="entry name" value="RIESKE 2FE-2S IRON-SULFUR PROTEIN YHFW-RELATED"/>
    <property type="match status" value="1"/>
</dbReference>
<feature type="domain" description="Rieske" evidence="6">
    <location>
        <begin position="401"/>
        <end position="447"/>
    </location>
</feature>
<evidence type="ECO:0000256" key="2">
    <source>
        <dbReference type="ARBA" id="ARBA00022723"/>
    </source>
</evidence>
<organism evidence="7 8">
    <name type="scientific">Acetivibrio ethanolgignens</name>
    <dbReference type="NCBI Taxonomy" id="290052"/>
    <lineage>
        <taxon>Bacteria</taxon>
        <taxon>Bacillati</taxon>
        <taxon>Bacillota</taxon>
        <taxon>Clostridia</taxon>
        <taxon>Eubacteriales</taxon>
        <taxon>Oscillospiraceae</taxon>
        <taxon>Acetivibrio</taxon>
    </lineage>
</organism>
<protein>
    <recommendedName>
        <fullName evidence="6">Rieske domain-containing protein</fullName>
    </recommendedName>
</protein>
<dbReference type="Pfam" id="PF01266">
    <property type="entry name" value="DAO"/>
    <property type="match status" value="1"/>
</dbReference>
<sequence length="447" mass="50834">MESVWRRQTGKIESKNRSKENRYWDVIVIGAGLTGLLSAYYLQEQGKQVLVLEADEIASGQTERTTAKITSQHGLKYKNLIEKVGKRKAALYAQANEMAIREYERFISRHNVDCDFKKVPAYLYTLQNKEVLEEELKAALALGIDAFFTAETELPFIVRGAVCFRNQGQFSPLKFVQYLASELTILEHRKVIKVKGHRVITEHKTFEADKIIVATHYPVFNLPGFYFVRQHQERSYVLALSGCKRMEGMYYSIDKNGLSLRQAGEQLLLGGSSHRTGKNKWGGAYDSLRKVAGEYFPEGREEGHWSAQDCMPHDDIPFIGKYSMFTPNLYVATGFQKWGMTTAMIAAMLLRDEVCAIENPYRRLFSPQRIHFRASARNLFTDAEESAKGLAKGFFHKSPVRCSHMGCGLTWNPDEESWDCSCHGSRFAADGKLLDNPAKHCCRNCSK</sequence>
<dbReference type="GO" id="GO:0051537">
    <property type="term" value="F:2 iron, 2 sulfur cluster binding"/>
    <property type="evidence" value="ECO:0007669"/>
    <property type="project" value="UniProtKB-KW"/>
</dbReference>
<dbReference type="InterPro" id="IPR036922">
    <property type="entry name" value="Rieske_2Fe-2S_sf"/>
</dbReference>
<evidence type="ECO:0000313" key="7">
    <source>
        <dbReference type="EMBL" id="KSV58533.1"/>
    </source>
</evidence>
<keyword evidence="5" id="KW-0812">Transmembrane</keyword>
<dbReference type="Gene3D" id="3.50.50.60">
    <property type="entry name" value="FAD/NAD(P)-binding domain"/>
    <property type="match status" value="1"/>
</dbReference>
<dbReference type="EMBL" id="LNAM01000168">
    <property type="protein sequence ID" value="KSV58533.1"/>
    <property type="molecule type" value="Genomic_DNA"/>
</dbReference>
<dbReference type="Proteomes" id="UP000054874">
    <property type="component" value="Unassembled WGS sequence"/>
</dbReference>
<dbReference type="GO" id="GO:0004497">
    <property type="term" value="F:monooxygenase activity"/>
    <property type="evidence" value="ECO:0007669"/>
    <property type="project" value="UniProtKB-ARBA"/>
</dbReference>
<dbReference type="STRING" id="290052.ASU35_12515"/>
<dbReference type="Gene3D" id="2.102.10.10">
    <property type="entry name" value="Rieske [2Fe-2S] iron-sulphur domain"/>
    <property type="match status" value="1"/>
</dbReference>
<keyword evidence="8" id="KW-1185">Reference proteome</keyword>
<evidence type="ECO:0000256" key="5">
    <source>
        <dbReference type="SAM" id="Phobius"/>
    </source>
</evidence>
<comment type="caution">
    <text evidence="7">The sequence shown here is derived from an EMBL/GenBank/DDBJ whole genome shotgun (WGS) entry which is preliminary data.</text>
</comment>
<reference evidence="7 8" key="1">
    <citation type="submission" date="2015-11" db="EMBL/GenBank/DDBJ databases">
        <title>Butyribacter intestini gen. nov., sp. nov., a butyric acid-producing bacterium of the family Lachnospiraceae isolated from the human faeces.</title>
        <authorList>
            <person name="Zou Y."/>
            <person name="Xue W."/>
            <person name="Luo G."/>
            <person name="Lv M."/>
        </authorList>
    </citation>
    <scope>NUCLEOTIDE SEQUENCE [LARGE SCALE GENOMIC DNA]</scope>
    <source>
        <strain evidence="7 8">ACET-33324</strain>
    </source>
</reference>
<dbReference type="PRINTS" id="PR00420">
    <property type="entry name" value="RNGMNOXGNASE"/>
</dbReference>
<keyword evidence="1" id="KW-0001">2Fe-2S</keyword>
<dbReference type="OrthoDB" id="9767869at2"/>
<dbReference type="Gene3D" id="3.30.9.10">
    <property type="entry name" value="D-Amino Acid Oxidase, subunit A, domain 2"/>
    <property type="match status" value="1"/>
</dbReference>
<keyword evidence="5" id="KW-0472">Membrane</keyword>
<evidence type="ECO:0000256" key="1">
    <source>
        <dbReference type="ARBA" id="ARBA00022714"/>
    </source>
</evidence>
<dbReference type="PANTHER" id="PTHR13847">
    <property type="entry name" value="SARCOSINE DEHYDROGENASE-RELATED"/>
    <property type="match status" value="1"/>
</dbReference>
<evidence type="ECO:0000256" key="3">
    <source>
        <dbReference type="ARBA" id="ARBA00023004"/>
    </source>
</evidence>
<dbReference type="GO" id="GO:0046872">
    <property type="term" value="F:metal ion binding"/>
    <property type="evidence" value="ECO:0007669"/>
    <property type="project" value="UniProtKB-KW"/>
</dbReference>
<dbReference type="SUPFAM" id="SSF50022">
    <property type="entry name" value="ISP domain"/>
    <property type="match status" value="1"/>
</dbReference>
<keyword evidence="2" id="KW-0479">Metal-binding</keyword>
<dbReference type="AlphaFoldDB" id="A0A0V8QD71"/>
<dbReference type="InterPro" id="IPR017941">
    <property type="entry name" value="Rieske_2Fe-2S"/>
</dbReference>
<evidence type="ECO:0000259" key="6">
    <source>
        <dbReference type="PROSITE" id="PS51296"/>
    </source>
</evidence>
<name>A0A0V8QD71_9FIRM</name>